<dbReference type="PROSITE" id="PS50013">
    <property type="entry name" value="CHROMO_2"/>
    <property type="match status" value="1"/>
</dbReference>
<reference evidence="2 3" key="1">
    <citation type="submission" date="2018-01" db="EMBL/GenBank/DDBJ databases">
        <title>Draft genome of the strawberry crown rot pathogen Phytophthora cactorum.</title>
        <authorList>
            <person name="Armitage A.D."/>
            <person name="Lysoe E."/>
            <person name="Nellist C.F."/>
            <person name="Harrison R.J."/>
            <person name="Brurberg M.B."/>
        </authorList>
    </citation>
    <scope>NUCLEOTIDE SEQUENCE [LARGE SCALE GENOMIC DNA]</scope>
    <source>
        <strain evidence="2 3">10300</strain>
    </source>
</reference>
<organism evidence="2 3">
    <name type="scientific">Phytophthora cactorum</name>
    <dbReference type="NCBI Taxonomy" id="29920"/>
    <lineage>
        <taxon>Eukaryota</taxon>
        <taxon>Sar</taxon>
        <taxon>Stramenopiles</taxon>
        <taxon>Oomycota</taxon>
        <taxon>Peronosporomycetes</taxon>
        <taxon>Peronosporales</taxon>
        <taxon>Peronosporaceae</taxon>
        <taxon>Phytophthora</taxon>
    </lineage>
</organism>
<dbReference type="OrthoDB" id="164351at2759"/>
<dbReference type="Proteomes" id="UP000251314">
    <property type="component" value="Unassembled WGS sequence"/>
</dbReference>
<dbReference type="Gene3D" id="2.40.50.40">
    <property type="match status" value="1"/>
</dbReference>
<evidence type="ECO:0000259" key="1">
    <source>
        <dbReference type="PROSITE" id="PS50013"/>
    </source>
</evidence>
<dbReference type="InterPro" id="IPR056924">
    <property type="entry name" value="SH3_Tf2-1"/>
</dbReference>
<sequence length="153" mass="17724">MGRVKSGLTTKLAHRWHGPFRVKKQVEKCAYEPELPGEIGYRFYPVVHISRLKAVTGSSERPKTRLTAELDESQRIDFDEELLPDNSWEPDTNVNHYEGEVILDDELPSSTNTSRPQREFKVKWVGYDEPTWEPLWNLSCNGPTLCPLLRLTR</sequence>
<keyword evidence="3" id="KW-1185">Reference proteome</keyword>
<feature type="domain" description="Chromo" evidence="1">
    <location>
        <begin position="97"/>
        <end position="153"/>
    </location>
</feature>
<dbReference type="EMBL" id="MJFZ01001760">
    <property type="protein sequence ID" value="RAW21448.1"/>
    <property type="molecule type" value="Genomic_DNA"/>
</dbReference>
<proteinExistence type="predicted"/>
<dbReference type="InterPro" id="IPR000953">
    <property type="entry name" value="Chromo/chromo_shadow_dom"/>
</dbReference>
<dbReference type="Pfam" id="PF24626">
    <property type="entry name" value="SH3_Tf2-1"/>
    <property type="match status" value="1"/>
</dbReference>
<dbReference type="AlphaFoldDB" id="A0A329RE21"/>
<dbReference type="VEuPathDB" id="FungiDB:PC110_g22107"/>
<evidence type="ECO:0000313" key="2">
    <source>
        <dbReference type="EMBL" id="RAW21448.1"/>
    </source>
</evidence>
<name>A0A329RE21_9STRA</name>
<protein>
    <recommendedName>
        <fullName evidence="1">Chromo domain-containing protein</fullName>
    </recommendedName>
</protein>
<evidence type="ECO:0000313" key="3">
    <source>
        <dbReference type="Proteomes" id="UP000251314"/>
    </source>
</evidence>
<dbReference type="InterPro" id="IPR016197">
    <property type="entry name" value="Chromo-like_dom_sf"/>
</dbReference>
<gene>
    <name evidence="2" type="ORF">PC110_g22107</name>
</gene>
<accession>A0A329RE21</accession>
<dbReference type="SUPFAM" id="SSF54160">
    <property type="entry name" value="Chromo domain-like"/>
    <property type="match status" value="1"/>
</dbReference>
<comment type="caution">
    <text evidence="2">The sequence shown here is derived from an EMBL/GenBank/DDBJ whole genome shotgun (WGS) entry which is preliminary data.</text>
</comment>